<evidence type="ECO:0000313" key="1">
    <source>
        <dbReference type="EMBL" id="SVD89353.1"/>
    </source>
</evidence>
<accession>A0A382Z1N7</accession>
<dbReference type="SUPFAM" id="SSF51197">
    <property type="entry name" value="Clavaminate synthase-like"/>
    <property type="match status" value="1"/>
</dbReference>
<protein>
    <recommendedName>
        <fullName evidence="2">Phytanoyl-CoA dioxygenase family protein</fullName>
    </recommendedName>
</protein>
<dbReference type="AlphaFoldDB" id="A0A382Z1N7"/>
<dbReference type="Gene3D" id="2.60.120.620">
    <property type="entry name" value="q2cbj1_9rhob like domain"/>
    <property type="match status" value="1"/>
</dbReference>
<proteinExistence type="predicted"/>
<sequence>MSVKDLDQKLDQLEADGFLVVEAALSSDEVRQVRTRVNHARKMGWEEGLNAVGNMWFDSLLDREPETFAPLVGHPKIRPYLQGMMGPQCQLRSYRAHINPGAYLQEWHMDFYGYWEEKRKASQYRMATPPVGVNTTYYLQDNNPGDGHLKFIKQGHLAEPPHLHPMDRPAF</sequence>
<name>A0A382Z1N7_9ZZZZ</name>
<evidence type="ECO:0008006" key="2">
    <source>
        <dbReference type="Google" id="ProtNLM"/>
    </source>
</evidence>
<reference evidence="1" key="1">
    <citation type="submission" date="2018-05" db="EMBL/GenBank/DDBJ databases">
        <authorList>
            <person name="Lanie J.A."/>
            <person name="Ng W.-L."/>
            <person name="Kazmierczak K.M."/>
            <person name="Andrzejewski T.M."/>
            <person name="Davidsen T.M."/>
            <person name="Wayne K.J."/>
            <person name="Tettelin H."/>
            <person name="Glass J.I."/>
            <person name="Rusch D."/>
            <person name="Podicherti R."/>
            <person name="Tsui H.-C.T."/>
            <person name="Winkler M.E."/>
        </authorList>
    </citation>
    <scope>NUCLEOTIDE SEQUENCE</scope>
</reference>
<dbReference type="EMBL" id="UINC01180255">
    <property type="protein sequence ID" value="SVD89353.1"/>
    <property type="molecule type" value="Genomic_DNA"/>
</dbReference>
<organism evidence="1">
    <name type="scientific">marine metagenome</name>
    <dbReference type="NCBI Taxonomy" id="408172"/>
    <lineage>
        <taxon>unclassified sequences</taxon>
        <taxon>metagenomes</taxon>
        <taxon>ecological metagenomes</taxon>
    </lineage>
</organism>
<gene>
    <name evidence="1" type="ORF">METZ01_LOCUS442207</name>
</gene>
<feature type="non-terminal residue" evidence="1">
    <location>
        <position position="171"/>
    </location>
</feature>